<name>A0A7S9DWB1_9ALTE</name>
<dbReference type="KEGG" id="smaa:IT774_13560"/>
<protein>
    <recommendedName>
        <fullName evidence="5">PEP-CTERM sorting domain-containing protein</fullName>
    </recommendedName>
</protein>
<dbReference type="AlphaFoldDB" id="A0A7S9DWB1"/>
<keyword evidence="1" id="KW-0812">Transmembrane</keyword>
<feature type="transmembrane region" description="Helical" evidence="1">
    <location>
        <begin position="187"/>
        <end position="208"/>
    </location>
</feature>
<evidence type="ECO:0000313" key="4">
    <source>
        <dbReference type="Proteomes" id="UP000595095"/>
    </source>
</evidence>
<keyword evidence="1" id="KW-0472">Membrane</keyword>
<reference evidence="3 4" key="1">
    <citation type="submission" date="2020-11" db="EMBL/GenBank/DDBJ databases">
        <title>Complete genome sequence for Salinimonas sp. strain G2-b.</title>
        <authorList>
            <person name="Park S.-J."/>
        </authorList>
    </citation>
    <scope>NUCLEOTIDE SEQUENCE [LARGE SCALE GENOMIC DNA]</scope>
    <source>
        <strain evidence="3 4">G2-b</strain>
    </source>
</reference>
<gene>
    <name evidence="3" type="ORF">IT774_13560</name>
</gene>
<dbReference type="RefSeq" id="WP_195810234.1">
    <property type="nucleotide sequence ID" value="NZ_CP064795.1"/>
</dbReference>
<evidence type="ECO:0000256" key="2">
    <source>
        <dbReference type="SAM" id="SignalP"/>
    </source>
</evidence>
<organism evidence="3 4">
    <name type="scientific">Salinimonas marina</name>
    <dbReference type="NCBI Taxonomy" id="2785918"/>
    <lineage>
        <taxon>Bacteria</taxon>
        <taxon>Pseudomonadati</taxon>
        <taxon>Pseudomonadota</taxon>
        <taxon>Gammaproteobacteria</taxon>
        <taxon>Alteromonadales</taxon>
        <taxon>Alteromonadaceae</taxon>
        <taxon>Alteromonas/Salinimonas group</taxon>
        <taxon>Salinimonas</taxon>
    </lineage>
</organism>
<evidence type="ECO:0008006" key="5">
    <source>
        <dbReference type="Google" id="ProtNLM"/>
    </source>
</evidence>
<keyword evidence="1" id="KW-1133">Transmembrane helix</keyword>
<feature type="signal peptide" evidence="2">
    <location>
        <begin position="1"/>
        <end position="20"/>
    </location>
</feature>
<feature type="chain" id="PRO_5032555439" description="PEP-CTERM sorting domain-containing protein" evidence="2">
    <location>
        <begin position="21"/>
        <end position="214"/>
    </location>
</feature>
<proteinExistence type="predicted"/>
<dbReference type="Proteomes" id="UP000595095">
    <property type="component" value="Chromosome"/>
</dbReference>
<keyword evidence="4" id="KW-1185">Reference proteome</keyword>
<keyword evidence="2" id="KW-0732">Signal</keyword>
<evidence type="ECO:0000313" key="3">
    <source>
        <dbReference type="EMBL" id="QPG05143.1"/>
    </source>
</evidence>
<accession>A0A7S9DWB1</accession>
<dbReference type="EMBL" id="CP064795">
    <property type="protein sequence ID" value="QPG05143.1"/>
    <property type="molecule type" value="Genomic_DNA"/>
</dbReference>
<sequence length="214" mass="22334">MKKSAIFGAFALLASSQASASYIETVTGADMTDMSVTVTYSDASTETLLWQTLATDPGPDYQEGFVGGVFGSDWSLVQQGNTISETPADASLPLGLWTFDFEFTGVGIQSIFIDAFAGNVVFDTAEGDASANGSGPGRGYLDDVDFAVASYTNNVEDELFGGLLINGISDELFAQSGTLEFLIDTDMVAVSAPATASIFALGLAFIGFGRKKNA</sequence>
<evidence type="ECO:0000256" key="1">
    <source>
        <dbReference type="SAM" id="Phobius"/>
    </source>
</evidence>